<evidence type="ECO:0000313" key="3">
    <source>
        <dbReference type="Proteomes" id="UP000183487"/>
    </source>
</evidence>
<dbReference type="AlphaFoldDB" id="A0A1H1HDV8"/>
<keyword evidence="1" id="KW-0472">Membrane</keyword>
<keyword evidence="1" id="KW-1133">Transmembrane helix</keyword>
<accession>A0A1H1HDV8</accession>
<reference evidence="3" key="1">
    <citation type="submission" date="2016-10" db="EMBL/GenBank/DDBJ databases">
        <authorList>
            <person name="Varghese N."/>
        </authorList>
    </citation>
    <scope>NUCLEOTIDE SEQUENCE [LARGE SCALE GENOMIC DNA]</scope>
    <source>
        <strain evidence="3">GAS106B</strain>
    </source>
</reference>
<proteinExistence type="predicted"/>
<feature type="transmembrane region" description="Helical" evidence="1">
    <location>
        <begin position="40"/>
        <end position="62"/>
    </location>
</feature>
<dbReference type="RefSeq" id="WP_074767535.1">
    <property type="nucleotide sequence ID" value="NZ_FNKP01000002.1"/>
</dbReference>
<dbReference type="Proteomes" id="UP000183487">
    <property type="component" value="Unassembled WGS sequence"/>
</dbReference>
<organism evidence="2 3">
    <name type="scientific">Paraburkholderia fungorum</name>
    <dbReference type="NCBI Taxonomy" id="134537"/>
    <lineage>
        <taxon>Bacteria</taxon>
        <taxon>Pseudomonadati</taxon>
        <taxon>Pseudomonadota</taxon>
        <taxon>Betaproteobacteria</taxon>
        <taxon>Burkholderiales</taxon>
        <taxon>Burkholderiaceae</taxon>
        <taxon>Paraburkholderia</taxon>
    </lineage>
</organism>
<protein>
    <submittedName>
        <fullName evidence="2">Uncharacterized protein</fullName>
    </submittedName>
</protein>
<dbReference type="EMBL" id="FNKP01000002">
    <property type="protein sequence ID" value="SDR23637.1"/>
    <property type="molecule type" value="Genomic_DNA"/>
</dbReference>
<gene>
    <name evidence="2" type="ORF">SAMN05443245_3797</name>
</gene>
<sequence>MSLPALHFAMVDSRVELFCLSCPIPPATIDDPAMTYPYNMLIATCLFITIVSSTILLALSIAH</sequence>
<keyword evidence="3" id="KW-1185">Reference proteome</keyword>
<name>A0A1H1HDV8_9BURK</name>
<evidence type="ECO:0000256" key="1">
    <source>
        <dbReference type="SAM" id="Phobius"/>
    </source>
</evidence>
<evidence type="ECO:0000313" key="2">
    <source>
        <dbReference type="EMBL" id="SDR23637.1"/>
    </source>
</evidence>
<keyword evidence="1" id="KW-0812">Transmembrane</keyword>